<evidence type="ECO:0000256" key="2">
    <source>
        <dbReference type="ARBA" id="ARBA00022741"/>
    </source>
</evidence>
<dbReference type="Proteomes" id="UP000230066">
    <property type="component" value="Unassembled WGS sequence"/>
</dbReference>
<dbReference type="SUPFAM" id="SSF52540">
    <property type="entry name" value="P-loop containing nucleoside triphosphate hydrolases"/>
    <property type="match status" value="2"/>
</dbReference>
<evidence type="ECO:0000313" key="5">
    <source>
        <dbReference type="EMBL" id="THD23244.1"/>
    </source>
</evidence>
<comment type="similarity">
    <text evidence="4">Belongs to the adenylate kinase family.</text>
</comment>
<dbReference type="SUPFAM" id="SSF47391">
    <property type="entry name" value="Dimerization-anchoring domain of cAMP-dependent PK regulatory subunit"/>
    <property type="match status" value="1"/>
</dbReference>
<accession>A0A4E0RA76</accession>
<keyword evidence="2" id="KW-0547">Nucleotide-binding</keyword>
<name>A0A4E0RA76_FASHE</name>
<reference evidence="5" key="1">
    <citation type="submission" date="2019-03" db="EMBL/GenBank/DDBJ databases">
        <title>Improved annotation for the trematode Fasciola hepatica.</title>
        <authorList>
            <person name="Choi Y.-J."/>
            <person name="Martin J."/>
            <person name="Mitreva M."/>
        </authorList>
    </citation>
    <scope>NUCLEOTIDE SEQUENCE [LARGE SCALE GENOMIC DNA]</scope>
</reference>
<dbReference type="Gene3D" id="3.40.50.300">
    <property type="entry name" value="P-loop containing nucleotide triphosphate hydrolases"/>
    <property type="match status" value="2"/>
</dbReference>
<evidence type="ECO:0000256" key="3">
    <source>
        <dbReference type="ARBA" id="ARBA00022777"/>
    </source>
</evidence>
<organism evidence="5 6">
    <name type="scientific">Fasciola hepatica</name>
    <name type="common">Liver fluke</name>
    <dbReference type="NCBI Taxonomy" id="6192"/>
    <lineage>
        <taxon>Eukaryota</taxon>
        <taxon>Metazoa</taxon>
        <taxon>Spiralia</taxon>
        <taxon>Lophotrochozoa</taxon>
        <taxon>Platyhelminthes</taxon>
        <taxon>Trematoda</taxon>
        <taxon>Digenea</taxon>
        <taxon>Plagiorchiida</taxon>
        <taxon>Echinostomata</taxon>
        <taxon>Echinostomatoidea</taxon>
        <taxon>Fasciolidae</taxon>
        <taxon>Fasciola</taxon>
    </lineage>
</organism>
<dbReference type="Pfam" id="PF00406">
    <property type="entry name" value="ADK"/>
    <property type="match status" value="1"/>
</dbReference>
<evidence type="ECO:0000313" key="6">
    <source>
        <dbReference type="Proteomes" id="UP000230066"/>
    </source>
</evidence>
<dbReference type="HAMAP" id="MF_00235">
    <property type="entry name" value="Adenylate_kinase_Adk"/>
    <property type="match status" value="1"/>
</dbReference>
<dbReference type="AlphaFoldDB" id="A0A4E0RA76"/>
<dbReference type="CDD" id="cd22979">
    <property type="entry name" value="DD_AK8"/>
    <property type="match status" value="1"/>
</dbReference>
<evidence type="ECO:0000256" key="1">
    <source>
        <dbReference type="ARBA" id="ARBA00022679"/>
    </source>
</evidence>
<protein>
    <submittedName>
        <fullName evidence="5">Adenylate kinase 8</fullName>
    </submittedName>
</protein>
<dbReference type="GO" id="GO:0005524">
    <property type="term" value="F:ATP binding"/>
    <property type="evidence" value="ECO:0007669"/>
    <property type="project" value="InterPro"/>
</dbReference>
<dbReference type="InterPro" id="IPR000850">
    <property type="entry name" value="Adenylat/UMP-CMP_kin"/>
</dbReference>
<comment type="caution">
    <text evidence="5">The sequence shown here is derived from an EMBL/GenBank/DDBJ whole genome shotgun (WGS) entry which is preliminary data.</text>
</comment>
<gene>
    <name evidence="5" type="ORF">D915_006232</name>
</gene>
<dbReference type="EMBL" id="JXXN02002252">
    <property type="protein sequence ID" value="THD23244.1"/>
    <property type="molecule type" value="Genomic_DNA"/>
</dbReference>
<dbReference type="GO" id="GO:0019205">
    <property type="term" value="F:nucleobase-containing compound kinase activity"/>
    <property type="evidence" value="ECO:0007669"/>
    <property type="project" value="InterPro"/>
</dbReference>
<dbReference type="PRINTS" id="PR00094">
    <property type="entry name" value="ADENYLTKNASE"/>
</dbReference>
<dbReference type="PANTHER" id="PTHR23359">
    <property type="entry name" value="NUCLEOTIDE KINASE"/>
    <property type="match status" value="1"/>
</dbReference>
<dbReference type="InterPro" id="IPR027417">
    <property type="entry name" value="P-loop_NTPase"/>
</dbReference>
<proteinExistence type="inferred from homology"/>
<keyword evidence="6" id="KW-1185">Reference proteome</keyword>
<sequence>MRHLGEIYYAGSQSSNALAEQLMFLRNRTLFNCSCEFVTIEIKAVRILVMISVISEDRKPIRIPPEYVQYADKHSIFRLAQKLLKALIIDRPDDPLSYLIEYLGKNYCESSSLFILGPASSGKRTLAELLAVKLKRVVLTADEIFKLVPEAQEATPQQLTEALKARLKLADCATYGYIFAGFPVNNAQAKAMRWEGIFPDYAIFLQAPTTALIERAAGNRLDPTTQELYHLITKPPPDMKTEKRLIHLPNCAPEKVRERIEQYNREAVLLRQIYAPVARDVNCDQPVSEVYSTILAYVTQPPRDLALRTPRIILLGFTGCGRKTQAKMLAQKYGFIPVDCGLLIRTEIANGSLLGKAMRSYVSKTIPVPDAILIEVVKNRLTQADCATRGWILHGFPRTKQQAEMLDAEGLSPNRVIAMDISQVCAAERITGRRIDPVTGVRFHLAYRPKDDSDISDRSLQHPKDVDCVVASKLAGYAAHRDELFAHYQSMLIHVHAHLDAHTVFEEIEAGIVNPLPTSE</sequence>
<keyword evidence="1 4" id="KW-0808">Transferase</keyword>
<keyword evidence="3 4" id="KW-0418">Kinase</keyword>
<evidence type="ECO:0000256" key="4">
    <source>
        <dbReference type="RuleBase" id="RU003330"/>
    </source>
</evidence>
<dbReference type="CDD" id="cd01428">
    <property type="entry name" value="ADK"/>
    <property type="match status" value="1"/>
</dbReference>
<dbReference type="GO" id="GO:0006139">
    <property type="term" value="P:nucleobase-containing compound metabolic process"/>
    <property type="evidence" value="ECO:0007669"/>
    <property type="project" value="InterPro"/>
</dbReference>